<dbReference type="GO" id="GO:0006729">
    <property type="term" value="P:tetrahydrobiopterin biosynthetic process"/>
    <property type="evidence" value="ECO:0007669"/>
    <property type="project" value="TreeGrafter"/>
</dbReference>
<comment type="similarity">
    <text evidence="5">Belongs to the GTP cyclohydrolase I family.</text>
</comment>
<keyword evidence="5" id="KW-0547">Nucleotide-binding</keyword>
<evidence type="ECO:0000256" key="1">
    <source>
        <dbReference type="ARBA" id="ARBA00001052"/>
    </source>
</evidence>
<evidence type="ECO:0000313" key="8">
    <source>
        <dbReference type="Proteomes" id="UP000034637"/>
    </source>
</evidence>
<keyword evidence="3 5" id="KW-0554">One-carbon metabolism</keyword>
<dbReference type="InterPro" id="IPR020602">
    <property type="entry name" value="GTP_CycHdrlase_I_dom"/>
</dbReference>
<dbReference type="Gene3D" id="1.10.286.10">
    <property type="match status" value="1"/>
</dbReference>
<keyword evidence="4 5" id="KW-0378">Hydrolase</keyword>
<dbReference type="GO" id="GO:0005525">
    <property type="term" value="F:GTP binding"/>
    <property type="evidence" value="ECO:0007669"/>
    <property type="project" value="UniProtKB-KW"/>
</dbReference>
<dbReference type="NCBIfam" id="NF006825">
    <property type="entry name" value="PRK09347.1-2"/>
    <property type="match status" value="1"/>
</dbReference>
<dbReference type="PANTHER" id="PTHR11109:SF7">
    <property type="entry name" value="GTP CYCLOHYDROLASE 1"/>
    <property type="match status" value="1"/>
</dbReference>
<dbReference type="PANTHER" id="PTHR11109">
    <property type="entry name" value="GTP CYCLOHYDROLASE I"/>
    <property type="match status" value="1"/>
</dbReference>
<dbReference type="UniPathway" id="UPA00848">
    <property type="reaction ID" value="UER00151"/>
</dbReference>
<protein>
    <recommendedName>
        <fullName evidence="5">GTP cyclohydrolase 1</fullName>
        <ecNumber evidence="5">3.5.4.16</ecNumber>
    </recommendedName>
    <alternativeName>
        <fullName evidence="5">GTP cyclohydrolase I</fullName>
        <shortName evidence="5">GTP-CH-I</shortName>
    </alternativeName>
</protein>
<dbReference type="GO" id="GO:0008270">
    <property type="term" value="F:zinc ion binding"/>
    <property type="evidence" value="ECO:0007669"/>
    <property type="project" value="UniProtKB-UniRule"/>
</dbReference>
<dbReference type="GO" id="GO:0005737">
    <property type="term" value="C:cytoplasm"/>
    <property type="evidence" value="ECO:0007669"/>
    <property type="project" value="TreeGrafter"/>
</dbReference>
<dbReference type="NCBIfam" id="TIGR00063">
    <property type="entry name" value="folE"/>
    <property type="match status" value="1"/>
</dbReference>
<dbReference type="InterPro" id="IPR043133">
    <property type="entry name" value="GTP-CH-I_C/QueF"/>
</dbReference>
<dbReference type="GO" id="GO:0006730">
    <property type="term" value="P:one-carbon metabolic process"/>
    <property type="evidence" value="ECO:0007669"/>
    <property type="project" value="UniProtKB-UniRule"/>
</dbReference>
<dbReference type="InterPro" id="IPR043134">
    <property type="entry name" value="GTP-CH-I_N"/>
</dbReference>
<sequence>MKRSHTGLNDNPQSLIQKLLLHLGEDTQREGLRETPDRVLKMYHELLGGYTQEEKKLYKTFASNGYNEIITVANIDFYSLCEHHLIPFFGKVHIGYVPNGKILGLSKFARVVEMYAHRLQTQENLTKQIADSLEKYLCPRGVIVCIEAEHLCVSMRGIKKKGVMTKTATRRGLMKDNPSALDQFYRDINALNIDSIKTI</sequence>
<dbReference type="EMBL" id="LCPP01000003">
    <property type="protein sequence ID" value="KKW00887.1"/>
    <property type="molecule type" value="Genomic_DNA"/>
</dbReference>
<dbReference type="InterPro" id="IPR018234">
    <property type="entry name" value="GTP_CycHdrlase_I_CS"/>
</dbReference>
<dbReference type="Pfam" id="PF01227">
    <property type="entry name" value="GTP_cyclohydroI"/>
    <property type="match status" value="1"/>
</dbReference>
<dbReference type="PATRIC" id="fig|1618355.3.peg.146"/>
<accession>A0A0G1XE85</accession>
<evidence type="ECO:0000313" key="7">
    <source>
        <dbReference type="EMBL" id="KKW00887.1"/>
    </source>
</evidence>
<comment type="catalytic activity">
    <reaction evidence="1 5">
        <text>GTP + H2O = 7,8-dihydroneopterin 3'-triphosphate + formate + H(+)</text>
        <dbReference type="Rhea" id="RHEA:17473"/>
        <dbReference type="ChEBI" id="CHEBI:15377"/>
        <dbReference type="ChEBI" id="CHEBI:15378"/>
        <dbReference type="ChEBI" id="CHEBI:15740"/>
        <dbReference type="ChEBI" id="CHEBI:37565"/>
        <dbReference type="ChEBI" id="CHEBI:58462"/>
        <dbReference type="EC" id="3.5.4.16"/>
    </reaction>
</comment>
<dbReference type="FunFam" id="3.30.1130.10:FF:000001">
    <property type="entry name" value="GTP cyclohydrolase 1"/>
    <property type="match status" value="1"/>
</dbReference>
<dbReference type="InterPro" id="IPR001474">
    <property type="entry name" value="GTP_CycHdrlase_I"/>
</dbReference>
<evidence type="ECO:0000256" key="2">
    <source>
        <dbReference type="ARBA" id="ARBA00005080"/>
    </source>
</evidence>
<dbReference type="PROSITE" id="PS00860">
    <property type="entry name" value="GTP_CYCLOHYDROL_1_2"/>
    <property type="match status" value="1"/>
</dbReference>
<feature type="binding site" evidence="5">
    <location>
        <position position="81"/>
    </location>
    <ligand>
        <name>Zn(2+)</name>
        <dbReference type="ChEBI" id="CHEBI:29105"/>
    </ligand>
</feature>
<dbReference type="Proteomes" id="UP000034637">
    <property type="component" value="Unassembled WGS sequence"/>
</dbReference>
<dbReference type="AlphaFoldDB" id="A0A0G1XE85"/>
<feature type="binding site" evidence="5">
    <location>
        <position position="84"/>
    </location>
    <ligand>
        <name>Zn(2+)</name>
        <dbReference type="ChEBI" id="CHEBI:29105"/>
    </ligand>
</feature>
<reference evidence="7 8" key="1">
    <citation type="journal article" date="2015" name="Nature">
        <title>rRNA introns, odd ribosomes, and small enigmatic genomes across a large radiation of phyla.</title>
        <authorList>
            <person name="Brown C.T."/>
            <person name="Hug L.A."/>
            <person name="Thomas B.C."/>
            <person name="Sharon I."/>
            <person name="Castelle C.J."/>
            <person name="Singh A."/>
            <person name="Wilkins M.J."/>
            <person name="Williams K.H."/>
            <person name="Banfield J.F."/>
        </authorList>
    </citation>
    <scope>NUCLEOTIDE SEQUENCE [LARGE SCALE GENOMIC DNA]</scope>
</reference>
<keyword evidence="5" id="KW-0342">GTP-binding</keyword>
<gene>
    <name evidence="5" type="primary">folE</name>
    <name evidence="7" type="ORF">UY33_C0003G0015</name>
</gene>
<organism evidence="7 8">
    <name type="scientific">Candidatus Amesbacteria bacterium GW2011_GWA1_48_9</name>
    <dbReference type="NCBI Taxonomy" id="1618355"/>
    <lineage>
        <taxon>Bacteria</taxon>
        <taxon>Candidatus Amesiibacteriota</taxon>
    </lineage>
</organism>
<feature type="domain" description="GTP cyclohydrolase I" evidence="6">
    <location>
        <begin position="15"/>
        <end position="188"/>
    </location>
</feature>
<name>A0A0G1XE85_9BACT</name>
<evidence type="ECO:0000259" key="6">
    <source>
        <dbReference type="Pfam" id="PF01227"/>
    </source>
</evidence>
<evidence type="ECO:0000256" key="5">
    <source>
        <dbReference type="HAMAP-Rule" id="MF_00223"/>
    </source>
</evidence>
<dbReference type="Gene3D" id="3.30.1130.10">
    <property type="match status" value="1"/>
</dbReference>
<dbReference type="SUPFAM" id="SSF55620">
    <property type="entry name" value="Tetrahydrobiopterin biosynthesis enzymes-like"/>
    <property type="match status" value="1"/>
</dbReference>
<dbReference type="EC" id="3.5.4.16" evidence="5"/>
<feature type="binding site" evidence="5">
    <location>
        <position position="152"/>
    </location>
    <ligand>
        <name>Zn(2+)</name>
        <dbReference type="ChEBI" id="CHEBI:29105"/>
    </ligand>
</feature>
<dbReference type="GO" id="GO:0003934">
    <property type="term" value="F:GTP cyclohydrolase I activity"/>
    <property type="evidence" value="ECO:0007669"/>
    <property type="project" value="UniProtKB-UniRule"/>
</dbReference>
<keyword evidence="5" id="KW-0862">Zinc</keyword>
<dbReference type="NCBIfam" id="NF006826">
    <property type="entry name" value="PRK09347.1-3"/>
    <property type="match status" value="1"/>
</dbReference>
<comment type="subunit">
    <text evidence="5">Homopolymer.</text>
</comment>
<comment type="caution">
    <text evidence="7">The sequence shown here is derived from an EMBL/GenBank/DDBJ whole genome shotgun (WGS) entry which is preliminary data.</text>
</comment>
<evidence type="ECO:0000256" key="3">
    <source>
        <dbReference type="ARBA" id="ARBA00022563"/>
    </source>
</evidence>
<evidence type="ECO:0000256" key="4">
    <source>
        <dbReference type="ARBA" id="ARBA00022801"/>
    </source>
</evidence>
<keyword evidence="5" id="KW-0479">Metal-binding</keyword>
<proteinExistence type="inferred from homology"/>
<dbReference type="GO" id="GO:0046654">
    <property type="term" value="P:tetrahydrofolate biosynthetic process"/>
    <property type="evidence" value="ECO:0007669"/>
    <property type="project" value="UniProtKB-UniRule"/>
</dbReference>
<comment type="pathway">
    <text evidence="2 5">Cofactor biosynthesis; 7,8-dihydroneopterin triphosphate biosynthesis; 7,8-dihydroneopterin triphosphate from GTP: step 1/1.</text>
</comment>
<dbReference type="HAMAP" id="MF_00223">
    <property type="entry name" value="FolE"/>
    <property type="match status" value="1"/>
</dbReference>